<dbReference type="Proteomes" id="UP001153954">
    <property type="component" value="Unassembled WGS sequence"/>
</dbReference>
<proteinExistence type="predicted"/>
<evidence type="ECO:0000313" key="3">
    <source>
        <dbReference type="Proteomes" id="UP001153954"/>
    </source>
</evidence>
<feature type="signal peptide" evidence="1">
    <location>
        <begin position="1"/>
        <end position="16"/>
    </location>
</feature>
<dbReference type="Pfam" id="PF22861">
    <property type="entry name" value="GEO12453p1-like"/>
    <property type="match status" value="1"/>
</dbReference>
<protein>
    <submittedName>
        <fullName evidence="2">Uncharacterized protein</fullName>
    </submittedName>
</protein>
<sequence length="132" mass="13960">MFKFVVLCALVAAATATPGFIAPISYSSNVLAPATTVLSSYPNNLIYSSPYLSSPSYAYSSPLGYPHLIKKRSAFLNNYIAPSTYVTHAAYASAPLATTYTAAAPFYPAYAAAAPFAYGNPIYSSGAYLIKK</sequence>
<evidence type="ECO:0000313" key="2">
    <source>
        <dbReference type="EMBL" id="CAH2091159.1"/>
    </source>
</evidence>
<gene>
    <name evidence="2" type="ORF">EEDITHA_LOCUS7046</name>
</gene>
<dbReference type="InterPro" id="IPR054721">
    <property type="entry name" value="GEO12453p1-like"/>
</dbReference>
<comment type="caution">
    <text evidence="2">The sequence shown here is derived from an EMBL/GenBank/DDBJ whole genome shotgun (WGS) entry which is preliminary data.</text>
</comment>
<feature type="chain" id="PRO_5043482541" evidence="1">
    <location>
        <begin position="17"/>
        <end position="132"/>
    </location>
</feature>
<keyword evidence="3" id="KW-1185">Reference proteome</keyword>
<evidence type="ECO:0000256" key="1">
    <source>
        <dbReference type="SAM" id="SignalP"/>
    </source>
</evidence>
<reference evidence="2" key="1">
    <citation type="submission" date="2022-03" db="EMBL/GenBank/DDBJ databases">
        <authorList>
            <person name="Tunstrom K."/>
        </authorList>
    </citation>
    <scope>NUCLEOTIDE SEQUENCE</scope>
</reference>
<keyword evidence="1" id="KW-0732">Signal</keyword>
<organism evidence="2 3">
    <name type="scientific">Euphydryas editha</name>
    <name type="common">Edith's checkerspot</name>
    <dbReference type="NCBI Taxonomy" id="104508"/>
    <lineage>
        <taxon>Eukaryota</taxon>
        <taxon>Metazoa</taxon>
        <taxon>Ecdysozoa</taxon>
        <taxon>Arthropoda</taxon>
        <taxon>Hexapoda</taxon>
        <taxon>Insecta</taxon>
        <taxon>Pterygota</taxon>
        <taxon>Neoptera</taxon>
        <taxon>Endopterygota</taxon>
        <taxon>Lepidoptera</taxon>
        <taxon>Glossata</taxon>
        <taxon>Ditrysia</taxon>
        <taxon>Papilionoidea</taxon>
        <taxon>Nymphalidae</taxon>
        <taxon>Nymphalinae</taxon>
        <taxon>Euphydryas</taxon>
    </lineage>
</organism>
<name>A0AAU9TU59_EUPED</name>
<dbReference type="EMBL" id="CAKOGL010000010">
    <property type="protein sequence ID" value="CAH2091159.1"/>
    <property type="molecule type" value="Genomic_DNA"/>
</dbReference>
<dbReference type="AlphaFoldDB" id="A0AAU9TU59"/>
<accession>A0AAU9TU59</accession>